<dbReference type="Proteomes" id="UP000663814">
    <property type="component" value="Unassembled WGS sequence"/>
</dbReference>
<evidence type="ECO:0000256" key="2">
    <source>
        <dbReference type="ARBA" id="ARBA00022908"/>
    </source>
</evidence>
<organism evidence="8 9">
    <name type="scientific">Rheinheimera maricola</name>
    <dbReference type="NCBI Taxonomy" id="2793282"/>
    <lineage>
        <taxon>Bacteria</taxon>
        <taxon>Pseudomonadati</taxon>
        <taxon>Pseudomonadota</taxon>
        <taxon>Gammaproteobacteria</taxon>
        <taxon>Chromatiales</taxon>
        <taxon>Chromatiaceae</taxon>
        <taxon>Rheinheimera</taxon>
    </lineage>
</organism>
<comment type="caution">
    <text evidence="8">The sequence shown here is derived from an EMBL/GenBank/DDBJ whole genome shotgun (WGS) entry which is preliminary data.</text>
</comment>
<dbReference type="Pfam" id="PF22022">
    <property type="entry name" value="Phage_int_M"/>
    <property type="match status" value="1"/>
</dbReference>
<dbReference type="GO" id="GO:0003677">
    <property type="term" value="F:DNA binding"/>
    <property type="evidence" value="ECO:0007669"/>
    <property type="project" value="UniProtKB-KW"/>
</dbReference>
<evidence type="ECO:0000313" key="9">
    <source>
        <dbReference type="Proteomes" id="UP000663814"/>
    </source>
</evidence>
<dbReference type="PANTHER" id="PTHR30629">
    <property type="entry name" value="PROPHAGE INTEGRASE"/>
    <property type="match status" value="1"/>
</dbReference>
<dbReference type="InterPro" id="IPR011010">
    <property type="entry name" value="DNA_brk_join_enz"/>
</dbReference>
<dbReference type="Gene3D" id="1.10.150.130">
    <property type="match status" value="1"/>
</dbReference>
<name>A0ABS7XAJ7_9GAMM</name>
<dbReference type="Gene3D" id="3.30.160.390">
    <property type="entry name" value="Integrase, DNA-binding domain"/>
    <property type="match status" value="1"/>
</dbReference>
<dbReference type="Pfam" id="PF13356">
    <property type="entry name" value="Arm-DNA-bind_3"/>
    <property type="match status" value="1"/>
</dbReference>
<dbReference type="InterPro" id="IPR013762">
    <property type="entry name" value="Integrase-like_cat_sf"/>
</dbReference>
<feature type="domain" description="Tyr recombinase" evidence="6">
    <location>
        <begin position="203"/>
        <end position="390"/>
    </location>
</feature>
<dbReference type="InterPro" id="IPR044068">
    <property type="entry name" value="CB"/>
</dbReference>
<reference evidence="8 9" key="1">
    <citation type="submission" date="2021-08" db="EMBL/GenBank/DDBJ databases">
        <title>Rheinheimera aquimaris sp. nov., isolated from seawater of the East Sea in Korea.</title>
        <authorList>
            <person name="Kim K.H."/>
            <person name="Wenting R."/>
            <person name="Kim K.R."/>
            <person name="Jeon C.O."/>
        </authorList>
    </citation>
    <scope>NUCLEOTIDE SEQUENCE [LARGE SCALE GENOMIC DNA]</scope>
    <source>
        <strain evidence="8 9">MA-13</strain>
    </source>
</reference>
<keyword evidence="4" id="KW-0233">DNA recombination</keyword>
<feature type="domain" description="Core-binding (CB)" evidence="7">
    <location>
        <begin position="98"/>
        <end position="179"/>
    </location>
</feature>
<dbReference type="EMBL" id="JAERPS020000004">
    <property type="protein sequence ID" value="MBZ9612571.1"/>
    <property type="molecule type" value="Genomic_DNA"/>
</dbReference>
<proteinExistence type="inferred from homology"/>
<evidence type="ECO:0000256" key="1">
    <source>
        <dbReference type="ARBA" id="ARBA00008857"/>
    </source>
</evidence>
<evidence type="ECO:0000256" key="5">
    <source>
        <dbReference type="PROSITE-ProRule" id="PRU01248"/>
    </source>
</evidence>
<dbReference type="InterPro" id="IPR053876">
    <property type="entry name" value="Phage_int_M"/>
</dbReference>
<evidence type="ECO:0000256" key="4">
    <source>
        <dbReference type="ARBA" id="ARBA00023172"/>
    </source>
</evidence>
<dbReference type="SUPFAM" id="SSF56349">
    <property type="entry name" value="DNA breaking-rejoining enzymes"/>
    <property type="match status" value="1"/>
</dbReference>
<dbReference type="InterPro" id="IPR050808">
    <property type="entry name" value="Phage_Integrase"/>
</dbReference>
<comment type="similarity">
    <text evidence="1">Belongs to the 'phage' integrase family.</text>
</comment>
<dbReference type="Pfam" id="PF00589">
    <property type="entry name" value="Phage_integrase"/>
    <property type="match status" value="1"/>
</dbReference>
<dbReference type="InterPro" id="IPR010998">
    <property type="entry name" value="Integrase_recombinase_N"/>
</dbReference>
<dbReference type="CDD" id="cd00801">
    <property type="entry name" value="INT_P4_C"/>
    <property type="match status" value="1"/>
</dbReference>
<dbReference type="PROSITE" id="PS51900">
    <property type="entry name" value="CB"/>
    <property type="match status" value="1"/>
</dbReference>
<dbReference type="InterPro" id="IPR025166">
    <property type="entry name" value="Integrase_DNA_bind_dom"/>
</dbReference>
<sequence>MPLSATQVDKAKPLEKDYKLSDGSGLYLLVKPSGAKYWRMKYRFANKERLLAIGVYPDISLKDARLARDEARRQLAQGIDPSAEKQARKLASNQSAANSFEVIAREWLAVKMYDKSESHRDRTSSALEKDLFPYIGRKPIAELTPLDLLAALRRIEKRGAIETAHRAKQTAGQIIRYAIATGRAERDISADLKGALKNPVTKHFPAITEPAEVGRLLLAIDGYNGTNIVKAALQLSPLLFCRPGELRHLEWAEIDFDNARIEIPAEKMKMREAHIIPLSKQAQSILEELHPLTGHLKYVFPSPRGQSRPLSENGVRTALRALGYDNDTLTPHGFRAMARTLLDEVLGYRIEWIEQQLAHAVKDANGRAYNRTKHLPQRTDMMQRWAEYLDTLRLSASSTNVIPAKFGSRA</sequence>
<dbReference type="PROSITE" id="PS51898">
    <property type="entry name" value="TYR_RECOMBINASE"/>
    <property type="match status" value="1"/>
</dbReference>
<keyword evidence="2" id="KW-0229">DNA integration</keyword>
<keyword evidence="9" id="KW-1185">Reference proteome</keyword>
<dbReference type="PANTHER" id="PTHR30629:SF2">
    <property type="entry name" value="PROPHAGE INTEGRASE INTS-RELATED"/>
    <property type="match status" value="1"/>
</dbReference>
<evidence type="ECO:0000313" key="8">
    <source>
        <dbReference type="EMBL" id="MBZ9612571.1"/>
    </source>
</evidence>
<evidence type="ECO:0000256" key="3">
    <source>
        <dbReference type="ARBA" id="ARBA00023125"/>
    </source>
</evidence>
<keyword evidence="3 5" id="KW-0238">DNA-binding</keyword>
<dbReference type="Gene3D" id="1.10.443.10">
    <property type="entry name" value="Intergrase catalytic core"/>
    <property type="match status" value="1"/>
</dbReference>
<dbReference type="RefSeq" id="WP_205311315.1">
    <property type="nucleotide sequence ID" value="NZ_JAERPS020000004.1"/>
</dbReference>
<dbReference type="InterPro" id="IPR038488">
    <property type="entry name" value="Integrase_DNA-bd_sf"/>
</dbReference>
<protein>
    <submittedName>
        <fullName evidence="8">Integrase arm-type DNA-binding domain-containing protein</fullName>
    </submittedName>
</protein>
<dbReference type="InterPro" id="IPR002104">
    <property type="entry name" value="Integrase_catalytic"/>
</dbReference>
<evidence type="ECO:0000259" key="6">
    <source>
        <dbReference type="PROSITE" id="PS51898"/>
    </source>
</evidence>
<gene>
    <name evidence="8" type="ORF">I4W93_013280</name>
</gene>
<evidence type="ECO:0000259" key="7">
    <source>
        <dbReference type="PROSITE" id="PS51900"/>
    </source>
</evidence>
<accession>A0ABS7XAJ7</accession>